<keyword evidence="1" id="KW-1133">Transmembrane helix</keyword>
<evidence type="ECO:0000313" key="3">
    <source>
        <dbReference type="EMBL" id="CAB3667781.1"/>
    </source>
</evidence>
<gene>
    <name evidence="3" type="ORF">LMG26690_00924</name>
</gene>
<feature type="transmembrane region" description="Helical" evidence="1">
    <location>
        <begin position="807"/>
        <end position="826"/>
    </location>
</feature>
<reference evidence="3 4" key="1">
    <citation type="submission" date="2020-04" db="EMBL/GenBank/DDBJ databases">
        <authorList>
            <person name="De Canck E."/>
        </authorList>
    </citation>
    <scope>NUCLEOTIDE SEQUENCE [LARGE SCALE GENOMIC DNA]</scope>
    <source>
        <strain evidence="3 4">LMG 26690</strain>
    </source>
</reference>
<proteinExistence type="predicted"/>
<keyword evidence="1" id="KW-0812">Transmembrane</keyword>
<feature type="transmembrane region" description="Helical" evidence="1">
    <location>
        <begin position="744"/>
        <end position="766"/>
    </location>
</feature>
<dbReference type="NCBIfam" id="NF041559">
    <property type="entry name" value="BTH_I2691_fam"/>
    <property type="match status" value="1"/>
</dbReference>
<evidence type="ECO:0000256" key="1">
    <source>
        <dbReference type="SAM" id="Phobius"/>
    </source>
</evidence>
<accession>A0A6S6ZC70</accession>
<feature type="transmembrane region" description="Helical" evidence="1">
    <location>
        <begin position="706"/>
        <end position="724"/>
    </location>
</feature>
<dbReference type="EMBL" id="CADIJM010000001">
    <property type="protein sequence ID" value="CAB3667781.1"/>
    <property type="molecule type" value="Genomic_DNA"/>
</dbReference>
<dbReference type="AlphaFoldDB" id="A0A6S6ZC70"/>
<dbReference type="Pfam" id="PF20249">
    <property type="entry name" value="VasX_N"/>
    <property type="match status" value="1"/>
</dbReference>
<evidence type="ECO:0000259" key="2">
    <source>
        <dbReference type="Pfam" id="PF20249"/>
    </source>
</evidence>
<organism evidence="3 4">
    <name type="scientific">Achromobacter animicus</name>
    <dbReference type="NCBI Taxonomy" id="1389935"/>
    <lineage>
        <taxon>Bacteria</taxon>
        <taxon>Pseudomonadati</taxon>
        <taxon>Pseudomonadota</taxon>
        <taxon>Betaproteobacteria</taxon>
        <taxon>Burkholderiales</taxon>
        <taxon>Alcaligenaceae</taxon>
        <taxon>Achromobacter</taxon>
    </lineage>
</organism>
<dbReference type="Proteomes" id="UP000494214">
    <property type="component" value="Unassembled WGS sequence"/>
</dbReference>
<dbReference type="InterPro" id="IPR048126">
    <property type="entry name" value="Toxin_VasX"/>
</dbReference>
<feature type="domain" description="Toxin VasX N-terminal region" evidence="2">
    <location>
        <begin position="30"/>
        <end position="186"/>
    </location>
</feature>
<keyword evidence="1" id="KW-0472">Membrane</keyword>
<name>A0A6S6ZC70_9BURK</name>
<keyword evidence="4" id="KW-1185">Reference proteome</keyword>
<protein>
    <recommendedName>
        <fullName evidence="2">Toxin VasX N-terminal region domain-containing protein</fullName>
    </recommendedName>
</protein>
<dbReference type="InterPro" id="IPR046864">
    <property type="entry name" value="VasX_N"/>
</dbReference>
<evidence type="ECO:0000313" key="4">
    <source>
        <dbReference type="Proteomes" id="UP000494214"/>
    </source>
</evidence>
<dbReference type="CDD" id="cd20707">
    <property type="entry name" value="MIX_III"/>
    <property type="match status" value="1"/>
</dbReference>
<sequence>MFDWNDTFNACAENRTLLDGILNRGAEVTCTRTFTILPLRYGVVGGSAEQRKLLPSLPEHLNKPSRVGSVSESTYAIRPLRQGFLYVLVQRVSAGTYEWHSQYRVSEAGTLAYMNADEPWEPKPAAGQGIMDAYTGWKWMFKVHDVDDIKDLRLLFSPCPLTKETLRRYRSLPASRDKLVSVDIAKLSSLPPEEMDCVRSQDGVLTFDQLDCVADFAAVNQPRLSTLLKTQAFSVLAPPLQATQAEMRPTAAHNRFRGAAVVVEDALGITQELNAWRNASVDALDAFMAYEDNEKLTNHRKFTIAFGIENIRKLVEDEAEKLYYKEQQNYGVRYSDRGYEMSNNHMTLQSRGDFINFRNPQHQRQVQEAAAKERRAKSWSKYADYIDEEMRQDFLKRYREEVDKADAAKDARASDHLLWLQSEPLLDALDTFDRNDTEQALLFEDQMGKAIAGMNATAVGEELLDRWRKAGISRENLFWRSLAQNQESMESEVNGLFGERETLKSVDPVALQNRLKKLADLYEKSHAMLDSMADASTGGGPPSGYLVGGAMLINTLGSSLFQSKTAAAIMDAPLNNLAASVLLARLGRYAQHYRLELRYGKELSRGTLARMDRSTSRQFDEALRAGKMGPMTELRIGSTLVFLEMWNLYNRMTAENKRSKEYVELAAALLALTATGVEVGASAVGFAERSSNVAVQRGAKLFGSGLRLGAGVLSGSAGAVGAYFDFAEFSDQWKMRRYSIAYVYLLRAAAQTGAAALSITIGLAYAGPYFEYLVKKFGTQTNLAKAAEFGSRASAAMASRMVLMLRLFFGLNVFLLAVALFEIFVLPNNLQTFLAHSSFRKDRSKGHRG</sequence>